<dbReference type="EMBL" id="JAAAJB010000229">
    <property type="protein sequence ID" value="KAG0261028.1"/>
    <property type="molecule type" value="Genomic_DNA"/>
</dbReference>
<dbReference type="Pfam" id="PF07714">
    <property type="entry name" value="PK_Tyr_Ser-Thr"/>
    <property type="match status" value="1"/>
</dbReference>
<dbReference type="InterPro" id="IPR006597">
    <property type="entry name" value="Sel1-like"/>
</dbReference>
<organism evidence="3 4">
    <name type="scientific">Actinomortierella ambigua</name>
    <dbReference type="NCBI Taxonomy" id="1343610"/>
    <lineage>
        <taxon>Eukaryota</taxon>
        <taxon>Fungi</taxon>
        <taxon>Fungi incertae sedis</taxon>
        <taxon>Mucoromycota</taxon>
        <taxon>Mortierellomycotina</taxon>
        <taxon>Mortierellomycetes</taxon>
        <taxon>Mortierellales</taxon>
        <taxon>Mortierellaceae</taxon>
        <taxon>Actinomortierella</taxon>
    </lineage>
</organism>
<evidence type="ECO:0000313" key="3">
    <source>
        <dbReference type="EMBL" id="KAG0261028.1"/>
    </source>
</evidence>
<dbReference type="PANTHER" id="PTHR11102:SF160">
    <property type="entry name" value="ERAD-ASSOCIATED E3 UBIQUITIN-PROTEIN LIGASE COMPONENT HRD3"/>
    <property type="match status" value="1"/>
</dbReference>
<dbReference type="SMART" id="SM00220">
    <property type="entry name" value="S_TKc"/>
    <property type="match status" value="1"/>
</dbReference>
<dbReference type="OrthoDB" id="346907at2759"/>
<dbReference type="InterPro" id="IPR011990">
    <property type="entry name" value="TPR-like_helical_dom_sf"/>
</dbReference>
<feature type="domain" description="Protein kinase" evidence="2">
    <location>
        <begin position="1"/>
        <end position="258"/>
    </location>
</feature>
<name>A0A9P6U6B4_9FUNG</name>
<dbReference type="InterPro" id="IPR001245">
    <property type="entry name" value="Ser-Thr/Tyr_kinase_cat_dom"/>
</dbReference>
<dbReference type="SUPFAM" id="SSF56112">
    <property type="entry name" value="Protein kinase-like (PK-like)"/>
    <property type="match status" value="1"/>
</dbReference>
<sequence>GFWGVREVAIKKFNCLAKEATLEPIKQEIDMLKRLSYRHIIQFYGETEIDEELVLVTDLAEGGSLRKAIKSNLIPPKAWSIKFRIAQEIARGLAYIHSEGVLHLDLKSDNVLLTRYLEVKLCDFGMSQVKTSSASRSPAEAKVKGTYRWMAPEILETKKPKYSTKSDVYSLGVVMWELAAHCTVPFEQLHDASMVVLVIKRGEREDLPDDTPSKYRFWVKRCWDHIPANRPEAHEVNLNLEEGIVKHCYHNSHDHTFFRAALSSSLLSVGHHHTAMVVPEIDGSLHRPGTHSSHYVDTRTINSQSTGIVTNVTKSQNQSPTTQALDEAEREFMDLYCRAMRGDHEAQNRVADLLLNGIGVPKSESEAFMWFQRAADGGIAYAQASLALLYVQGRGVEKNNDEALRWVTMAVAQGCPTGQALLGWMHENGLGGVERDDLMAEQLYRKAADQGSSTAQCSLGWMYLHGRGVEQSDNRAVEWFRKAAEQEDPRAESALGMLSFFGDGLRENEEQAAALCRKSGENGDYHGRFYLGLMHELGIGLAQDDEQAKLFFYLAADRGRKPGMSHISWISRSGRRREAKSRAEIAALYIKGANEGIAAAQFGLGVLYDKGRGVERSKAQALAWYTKAAEQGHQFATDRVEFLGSV</sequence>
<dbReference type="InterPro" id="IPR000719">
    <property type="entry name" value="Prot_kinase_dom"/>
</dbReference>
<dbReference type="Gene3D" id="1.10.510.10">
    <property type="entry name" value="Transferase(Phosphotransferase) domain 1"/>
    <property type="match status" value="1"/>
</dbReference>
<protein>
    <recommendedName>
        <fullName evidence="2">Protein kinase domain-containing protein</fullName>
    </recommendedName>
</protein>
<proteinExistence type="inferred from homology"/>
<dbReference type="SMART" id="SM00671">
    <property type="entry name" value="SEL1"/>
    <property type="match status" value="7"/>
</dbReference>
<dbReference type="GO" id="GO:0004672">
    <property type="term" value="F:protein kinase activity"/>
    <property type="evidence" value="ECO:0007669"/>
    <property type="project" value="InterPro"/>
</dbReference>
<evidence type="ECO:0000259" key="2">
    <source>
        <dbReference type="PROSITE" id="PS50011"/>
    </source>
</evidence>
<comment type="similarity">
    <text evidence="1">Belongs to the sel-1 family.</text>
</comment>
<gene>
    <name evidence="3" type="ORF">DFQ27_003170</name>
</gene>
<dbReference type="GO" id="GO:0005524">
    <property type="term" value="F:ATP binding"/>
    <property type="evidence" value="ECO:0007669"/>
    <property type="project" value="InterPro"/>
</dbReference>
<reference evidence="3" key="1">
    <citation type="journal article" date="2020" name="Fungal Divers.">
        <title>Resolving the Mortierellaceae phylogeny through synthesis of multi-gene phylogenetics and phylogenomics.</title>
        <authorList>
            <person name="Vandepol N."/>
            <person name="Liber J."/>
            <person name="Desiro A."/>
            <person name="Na H."/>
            <person name="Kennedy M."/>
            <person name="Barry K."/>
            <person name="Grigoriev I.V."/>
            <person name="Miller A.N."/>
            <person name="O'Donnell K."/>
            <person name="Stajich J.E."/>
            <person name="Bonito G."/>
        </authorList>
    </citation>
    <scope>NUCLEOTIDE SEQUENCE</scope>
    <source>
        <strain evidence="3">BC1065</strain>
    </source>
</reference>
<dbReference type="InterPro" id="IPR050767">
    <property type="entry name" value="Sel1_AlgK"/>
</dbReference>
<keyword evidence="4" id="KW-1185">Reference proteome</keyword>
<comment type="caution">
    <text evidence="3">The sequence shown here is derived from an EMBL/GenBank/DDBJ whole genome shotgun (WGS) entry which is preliminary data.</text>
</comment>
<dbReference type="PRINTS" id="PR00109">
    <property type="entry name" value="TYRKINASE"/>
</dbReference>
<accession>A0A9P6U6B4</accession>
<dbReference type="AlphaFoldDB" id="A0A9P6U6B4"/>
<dbReference type="Pfam" id="PF08238">
    <property type="entry name" value="Sel1"/>
    <property type="match status" value="7"/>
</dbReference>
<evidence type="ECO:0000313" key="4">
    <source>
        <dbReference type="Proteomes" id="UP000807716"/>
    </source>
</evidence>
<dbReference type="PANTHER" id="PTHR11102">
    <property type="entry name" value="SEL-1-LIKE PROTEIN"/>
    <property type="match status" value="1"/>
</dbReference>
<dbReference type="PROSITE" id="PS00108">
    <property type="entry name" value="PROTEIN_KINASE_ST"/>
    <property type="match status" value="1"/>
</dbReference>
<dbReference type="Gene3D" id="1.25.40.10">
    <property type="entry name" value="Tetratricopeptide repeat domain"/>
    <property type="match status" value="1"/>
</dbReference>
<dbReference type="InterPro" id="IPR008271">
    <property type="entry name" value="Ser/Thr_kinase_AS"/>
</dbReference>
<dbReference type="InterPro" id="IPR011009">
    <property type="entry name" value="Kinase-like_dom_sf"/>
</dbReference>
<feature type="non-terminal residue" evidence="3">
    <location>
        <position position="1"/>
    </location>
</feature>
<evidence type="ECO:0000256" key="1">
    <source>
        <dbReference type="ARBA" id="ARBA00038101"/>
    </source>
</evidence>
<dbReference type="PROSITE" id="PS50011">
    <property type="entry name" value="PROTEIN_KINASE_DOM"/>
    <property type="match status" value="1"/>
</dbReference>
<dbReference type="Proteomes" id="UP000807716">
    <property type="component" value="Unassembled WGS sequence"/>
</dbReference>
<dbReference type="SUPFAM" id="SSF81901">
    <property type="entry name" value="HCP-like"/>
    <property type="match status" value="2"/>
</dbReference>